<dbReference type="Pfam" id="PF00782">
    <property type="entry name" value="DSPc"/>
    <property type="match status" value="1"/>
</dbReference>
<feature type="region of interest" description="Disordered" evidence="3">
    <location>
        <begin position="223"/>
        <end position="286"/>
    </location>
</feature>
<dbReference type="PANTHER" id="PTHR10367">
    <property type="entry name" value="MRNA-CAPPING ENZYME"/>
    <property type="match status" value="1"/>
</dbReference>
<dbReference type="PROSITE" id="PS00383">
    <property type="entry name" value="TYR_PHOSPHATASE_1"/>
    <property type="match status" value="1"/>
</dbReference>
<feature type="compositionally biased region" description="Basic and acidic residues" evidence="3">
    <location>
        <begin position="488"/>
        <end position="506"/>
    </location>
</feature>
<reference evidence="6" key="1">
    <citation type="submission" date="2022-01" db="UniProtKB">
        <authorList>
            <consortium name="EnsemblMetazoa"/>
        </authorList>
    </citation>
    <scope>IDENTIFICATION</scope>
</reference>
<dbReference type="OrthoDB" id="428974at2759"/>
<feature type="region of interest" description="Disordered" evidence="3">
    <location>
        <begin position="553"/>
        <end position="578"/>
    </location>
</feature>
<feature type="domain" description="Tyrosine-protein phosphatase" evidence="4">
    <location>
        <begin position="10"/>
        <end position="178"/>
    </location>
</feature>
<feature type="compositionally biased region" description="Basic and acidic residues" evidence="3">
    <location>
        <begin position="835"/>
        <end position="845"/>
    </location>
</feature>
<dbReference type="SUPFAM" id="SSF52799">
    <property type="entry name" value="(Phosphotyrosine protein) phosphatases II"/>
    <property type="match status" value="1"/>
</dbReference>
<feature type="compositionally biased region" description="Basic and acidic residues" evidence="3">
    <location>
        <begin position="662"/>
        <end position="675"/>
    </location>
</feature>
<feature type="region of interest" description="Disordered" evidence="3">
    <location>
        <begin position="485"/>
        <end position="506"/>
    </location>
</feature>
<dbReference type="GO" id="GO:0004721">
    <property type="term" value="F:phosphoprotein phosphatase activity"/>
    <property type="evidence" value="ECO:0007669"/>
    <property type="project" value="UniProtKB-KW"/>
</dbReference>
<evidence type="ECO:0000256" key="3">
    <source>
        <dbReference type="SAM" id="MobiDB-lite"/>
    </source>
</evidence>
<feature type="region of interest" description="Disordered" evidence="3">
    <location>
        <begin position="798"/>
        <end position="867"/>
    </location>
</feature>
<dbReference type="PANTHER" id="PTHR10367:SF9">
    <property type="entry name" value="DUAL-SPECIFICITY PHOSPHATASE 11 (RNA_RNP COMPLEX 1-INTERACTING)"/>
    <property type="match status" value="1"/>
</dbReference>
<sequence>MVKLPERWENYSAMGSRIPGTRIIAFKVPLKEHVVQNLPPEERFTIPILLEKVSNLGLIVDLTMTVKYYSHNEVVKKGVSYAKIRCPGQQLPNDSLVYRFFDIVDTYLEDHKNDNTLIGVHCTHGVNRTGYLICRYLMQRLGYSSNDALKLVEHARGHGIERIPYIKHLHSLTPGRHSYLFRRSKDIIQPWLPIRGGDVDWRENKETVGKGKESLNFHRGKMGVRGGDDIVKEKGRGRERDRPSTSQNISVAQEYQDSWGPPSDNFLPGRKQTRTESGMDDNFYGRGSEKRRMDFLVESGRVKEDDSRFAKHHERYASTSYYHNTMEKKTFSEYNDPTSTKPYYKIPTYGPNPNFGKLDEIELDRPHQFSAKDHSSFRQSGKRHPDTGYTRNKKSEEYNFSGRQDSDFRGKFDANFSRGSWDDREAHGSRSSHYGYKEREILPKDRVTIDVTERKLLGEELNEHDRHWVSNKYSKAMDNRRLMMPSFDRYDGKPRPEQGGKRDTSWEREDKIMPREARDYGQREERFVDEHSYGPVYKRRNIGRRFSEEDRNRDPVYVAEHPNHYDRPPFSDGDYSRNERYDDYDHRSGRGERIGGQARESPFTADKFKGHSSYHGSINYLDKDVHPRDAHKIDAYGYSPDLARQPHHPGIQPAPYSGVRSNRSDSLEHHRPSVVREQERLRGLDQEYGNFDFPTGIQAEVYPPVVVDRGINKTPSVCRSLSPLPRANPARISRDKSPEDLREEIRRTRARPSTGEIHHWERGRRDSRTPSRHHRALVSAEALDCRELINQKRSINYDERDEADAMDEKWGRPPHWDGPPRDVQKVSDKLPFSKQRLDMPHENLGRKPIQRNKVFNRLDRSRRPWRR</sequence>
<feature type="compositionally biased region" description="Basic and acidic residues" evidence="3">
    <location>
        <begin position="226"/>
        <end position="243"/>
    </location>
</feature>
<dbReference type="PROSITE" id="PS50056">
    <property type="entry name" value="TYR_PHOSPHATASE_2"/>
    <property type="match status" value="1"/>
</dbReference>
<dbReference type="Proteomes" id="UP000494040">
    <property type="component" value="Unassembled WGS sequence"/>
</dbReference>
<evidence type="ECO:0000313" key="6">
    <source>
        <dbReference type="EnsemblMetazoa" id="XP_014240700.1"/>
    </source>
</evidence>
<feature type="region of interest" description="Disordered" evidence="3">
    <location>
        <begin position="369"/>
        <end position="402"/>
    </location>
</feature>
<evidence type="ECO:0000259" key="4">
    <source>
        <dbReference type="PROSITE" id="PS50054"/>
    </source>
</evidence>
<evidence type="ECO:0000259" key="5">
    <source>
        <dbReference type="PROSITE" id="PS50056"/>
    </source>
</evidence>
<feature type="compositionally biased region" description="Basic and acidic residues" evidence="3">
    <location>
        <begin position="806"/>
        <end position="828"/>
    </location>
</feature>
<evidence type="ECO:0008006" key="8">
    <source>
        <dbReference type="Google" id="ProtNLM"/>
    </source>
</evidence>
<feature type="compositionally biased region" description="Polar residues" evidence="3">
    <location>
        <begin position="244"/>
        <end position="256"/>
    </location>
</feature>
<evidence type="ECO:0000313" key="7">
    <source>
        <dbReference type="Proteomes" id="UP000494040"/>
    </source>
</evidence>
<protein>
    <recommendedName>
        <fullName evidence="8">RNA/RNP complex-1-interacting phosphatase</fullName>
    </recommendedName>
</protein>
<feature type="compositionally biased region" description="Basic and acidic residues" evidence="3">
    <location>
        <begin position="561"/>
        <end position="578"/>
    </location>
</feature>
<dbReference type="InterPro" id="IPR029021">
    <property type="entry name" value="Prot-tyrosine_phosphatase-like"/>
</dbReference>
<dbReference type="EnsemblMetazoa" id="XM_014385214.1">
    <property type="protein sequence ID" value="XP_014240700.1"/>
    <property type="gene ID" value="LOC106661669"/>
</dbReference>
<dbReference type="Gene3D" id="3.90.190.10">
    <property type="entry name" value="Protein tyrosine phosphatase superfamily"/>
    <property type="match status" value="1"/>
</dbReference>
<feature type="region of interest" description="Disordered" evidence="3">
    <location>
        <begin position="718"/>
        <end position="742"/>
    </location>
</feature>
<feature type="region of interest" description="Disordered" evidence="3">
    <location>
        <begin position="646"/>
        <end position="675"/>
    </location>
</feature>
<organism evidence="6 7">
    <name type="scientific">Cimex lectularius</name>
    <name type="common">Bed bug</name>
    <name type="synonym">Acanthia lectularia</name>
    <dbReference type="NCBI Taxonomy" id="79782"/>
    <lineage>
        <taxon>Eukaryota</taxon>
        <taxon>Metazoa</taxon>
        <taxon>Ecdysozoa</taxon>
        <taxon>Arthropoda</taxon>
        <taxon>Hexapoda</taxon>
        <taxon>Insecta</taxon>
        <taxon>Pterygota</taxon>
        <taxon>Neoptera</taxon>
        <taxon>Paraneoptera</taxon>
        <taxon>Hemiptera</taxon>
        <taxon>Heteroptera</taxon>
        <taxon>Panheteroptera</taxon>
        <taxon>Cimicomorpha</taxon>
        <taxon>Cimicidae</taxon>
        <taxon>Cimex</taxon>
    </lineage>
</organism>
<keyword evidence="7" id="KW-1185">Reference proteome</keyword>
<dbReference type="InterPro" id="IPR000387">
    <property type="entry name" value="Tyr_Pase_dom"/>
</dbReference>
<dbReference type="InterPro" id="IPR020422">
    <property type="entry name" value="TYR_PHOSPHATASE_DUAL_dom"/>
</dbReference>
<feature type="compositionally biased region" description="Basic and acidic residues" evidence="3">
    <location>
        <begin position="856"/>
        <end position="867"/>
    </location>
</feature>
<proteinExistence type="predicted"/>
<dbReference type="RefSeq" id="XP_014240700.1">
    <property type="nucleotide sequence ID" value="XM_014385214.1"/>
</dbReference>
<keyword evidence="1" id="KW-0378">Hydrolase</keyword>
<dbReference type="InterPro" id="IPR000340">
    <property type="entry name" value="Dual-sp_phosphatase_cat-dom"/>
</dbReference>
<accession>A0A8I6RE01</accession>
<dbReference type="PROSITE" id="PS50054">
    <property type="entry name" value="TYR_PHOSPHATASE_DUAL"/>
    <property type="match status" value="1"/>
</dbReference>
<dbReference type="InterPro" id="IPR051029">
    <property type="entry name" value="mRNA_Capping_Enz/RNA_Phosphat"/>
</dbReference>
<feature type="domain" description="Tyrosine specific protein phosphatases" evidence="5">
    <location>
        <begin position="98"/>
        <end position="161"/>
    </location>
</feature>
<feature type="compositionally biased region" description="Basic and acidic residues" evidence="3">
    <location>
        <begin position="732"/>
        <end position="742"/>
    </location>
</feature>
<dbReference type="GeneID" id="106661669"/>
<evidence type="ECO:0000256" key="2">
    <source>
        <dbReference type="ARBA" id="ARBA00022912"/>
    </source>
</evidence>
<dbReference type="AlphaFoldDB" id="A0A8I6RE01"/>
<dbReference type="GO" id="GO:0004651">
    <property type="term" value="F:polynucleotide 5'-phosphatase activity"/>
    <property type="evidence" value="ECO:0007669"/>
    <property type="project" value="TreeGrafter"/>
</dbReference>
<evidence type="ECO:0000256" key="1">
    <source>
        <dbReference type="ARBA" id="ARBA00022801"/>
    </source>
</evidence>
<name>A0A8I6RE01_CIMLE</name>
<dbReference type="InterPro" id="IPR016130">
    <property type="entry name" value="Tyr_Pase_AS"/>
</dbReference>
<keyword evidence="2" id="KW-0904">Protein phosphatase</keyword>
<dbReference type="SMART" id="SM00195">
    <property type="entry name" value="DSPc"/>
    <property type="match status" value="1"/>
</dbReference>